<sequence length="94" mass="10684">MHPVPQAPYLSSPSPLFPNRGWCWQRPLRIFCPFFSAPLRAASSRRCHRPFLSIRFKKRCCNNPLLLGVVEAILPEPHSPAIPPVILRVFTPPS</sequence>
<dbReference type="AlphaFoldDB" id="A0A1G4IEK2"/>
<accession>A0A1G4IEK2</accession>
<dbReference type="RefSeq" id="XP_067081454.1">
    <property type="nucleotide sequence ID" value="XM_067225353.1"/>
</dbReference>
<dbReference type="EMBL" id="CZPT02001507">
    <property type="protein sequence ID" value="SCU70681.1"/>
    <property type="molecule type" value="Genomic_DNA"/>
</dbReference>
<evidence type="ECO:0000313" key="1">
    <source>
        <dbReference type="EMBL" id="SCU70681.1"/>
    </source>
</evidence>
<name>A0A1G4IEK2_TRYEQ</name>
<gene>
    <name evidence="1" type="ORF">TEOVI_000225500</name>
</gene>
<keyword evidence="2" id="KW-1185">Reference proteome</keyword>
<protein>
    <submittedName>
        <fullName evidence="1">Uncharacterized protein</fullName>
    </submittedName>
</protein>
<reference evidence="1" key="1">
    <citation type="submission" date="2016-09" db="EMBL/GenBank/DDBJ databases">
        <authorList>
            <person name="Hebert L."/>
            <person name="Moumen B."/>
        </authorList>
    </citation>
    <scope>NUCLEOTIDE SEQUENCE [LARGE SCALE GENOMIC DNA]</scope>
    <source>
        <strain evidence="1">OVI</strain>
    </source>
</reference>
<organism evidence="1 2">
    <name type="scientific">Trypanosoma equiperdum</name>
    <dbReference type="NCBI Taxonomy" id="5694"/>
    <lineage>
        <taxon>Eukaryota</taxon>
        <taxon>Discoba</taxon>
        <taxon>Euglenozoa</taxon>
        <taxon>Kinetoplastea</taxon>
        <taxon>Metakinetoplastina</taxon>
        <taxon>Trypanosomatida</taxon>
        <taxon>Trypanosomatidae</taxon>
        <taxon>Trypanosoma</taxon>
    </lineage>
</organism>
<dbReference type="GeneID" id="92376195"/>
<proteinExistence type="predicted"/>
<dbReference type="Proteomes" id="UP000195570">
    <property type="component" value="Unassembled WGS sequence"/>
</dbReference>
<dbReference type="VEuPathDB" id="TriTrypDB:TEOVI_000225500"/>
<comment type="caution">
    <text evidence="1">The sequence shown here is derived from an EMBL/GenBank/DDBJ whole genome shotgun (WGS) entry which is preliminary data.</text>
</comment>
<evidence type="ECO:0000313" key="2">
    <source>
        <dbReference type="Proteomes" id="UP000195570"/>
    </source>
</evidence>